<sequence>MANHLKDQISPYLGQHSENPVDWYPWCTEAFKRAEDENKPVFLSIGYSTCHWCHVMAHESFENVEVASVLNKHFISVKVDREERPDIDNIYMSVCRAFTGSGGWPLSIFMTPQQKPFFAGTYFPPQAGRGMIGFKELLLRIHEAWMNDREELLSSADMLINALSDTEEAWGAEAPEPVKNAAERLKNSYDSEYGGFGAAPKFPSPHNLLFLMSYYQKSGDRYALEMAEKTLVQMYRGGIFDHIGYGFCRYSTDRRFLVPHFEKMLCDNAMLMIAYSRAFMLTNDRFYKDTAEKLAVYIKREMTSPDGGFYSAQDADSDGTEGKYYLMEPEEINAVLGRGAGEKFCAHYGITKDGNFEGKSIPNLLGSDYLSGTLDGYLDTVYKYRRRRLSLHRDDKILTSWNSLMTAAFCELYRAAGKAEYLAAAERAQRFIEKNLCVGSELFVSFRDGKTGEMGFIDDYSYYIYALLNLYDVTYNDIYLEKAWFLCKKSVSEFFDFIRGGFYLYGSSHEQLIMRPKDTYDGALPSGNSIMTYNLIKIFRLTDDADLKDIIKAQINFMCREASRYPESYTMFLTALMEYNDPPPVITAVIKDMSDIRGLALKTPAGSNVKIKYRPVGSYKLKNNMTTFYVCRNNHCMPPVNDLSDVL</sequence>
<dbReference type="InterPro" id="IPR036249">
    <property type="entry name" value="Thioredoxin-like_sf"/>
</dbReference>
<dbReference type="InterPro" id="IPR004879">
    <property type="entry name" value="Ssp411-like_TRX"/>
</dbReference>
<dbReference type="AlphaFoldDB" id="A0A9D1TM96"/>
<evidence type="ECO:0000313" key="2">
    <source>
        <dbReference type="EMBL" id="HIV85533.1"/>
    </source>
</evidence>
<dbReference type="InterPro" id="IPR008928">
    <property type="entry name" value="6-hairpin_glycosidase_sf"/>
</dbReference>
<organism evidence="2 3">
    <name type="scientific">Candidatus Monoglobus merdigallinarum</name>
    <dbReference type="NCBI Taxonomy" id="2838698"/>
    <lineage>
        <taxon>Bacteria</taxon>
        <taxon>Bacillati</taxon>
        <taxon>Bacillota</taxon>
        <taxon>Clostridia</taxon>
        <taxon>Monoglobales</taxon>
        <taxon>Monoglobaceae</taxon>
        <taxon>Monoglobus</taxon>
    </lineage>
</organism>
<dbReference type="GO" id="GO:0005975">
    <property type="term" value="P:carbohydrate metabolic process"/>
    <property type="evidence" value="ECO:0007669"/>
    <property type="project" value="InterPro"/>
</dbReference>
<dbReference type="PIRSF" id="PIRSF006402">
    <property type="entry name" value="UCP006402_thioredoxin"/>
    <property type="match status" value="1"/>
</dbReference>
<accession>A0A9D1TM96</accession>
<evidence type="ECO:0000313" key="3">
    <source>
        <dbReference type="Proteomes" id="UP000824162"/>
    </source>
</evidence>
<dbReference type="CDD" id="cd02955">
    <property type="entry name" value="SSP411"/>
    <property type="match status" value="1"/>
</dbReference>
<feature type="domain" description="Spermatogenesis-associated protein 20-like TRX" evidence="1">
    <location>
        <begin position="3"/>
        <end position="163"/>
    </location>
</feature>
<proteinExistence type="predicted"/>
<dbReference type="SUPFAM" id="SSF48208">
    <property type="entry name" value="Six-hairpin glycosidases"/>
    <property type="match status" value="1"/>
</dbReference>
<dbReference type="EMBL" id="DXIJ01000036">
    <property type="protein sequence ID" value="HIV85533.1"/>
    <property type="molecule type" value="Genomic_DNA"/>
</dbReference>
<comment type="caution">
    <text evidence="2">The sequence shown here is derived from an EMBL/GenBank/DDBJ whole genome shotgun (WGS) entry which is preliminary data.</text>
</comment>
<gene>
    <name evidence="2" type="ORF">H9900_01845</name>
</gene>
<reference evidence="2" key="2">
    <citation type="submission" date="2021-04" db="EMBL/GenBank/DDBJ databases">
        <authorList>
            <person name="Gilroy R."/>
        </authorList>
    </citation>
    <scope>NUCLEOTIDE SEQUENCE</scope>
    <source>
        <strain evidence="2">5790</strain>
    </source>
</reference>
<dbReference type="Gene3D" id="1.50.10.20">
    <property type="match status" value="2"/>
</dbReference>
<dbReference type="Gene3D" id="3.40.30.10">
    <property type="entry name" value="Glutaredoxin"/>
    <property type="match status" value="1"/>
</dbReference>
<reference evidence="2" key="1">
    <citation type="journal article" date="2021" name="PeerJ">
        <title>Extensive microbial diversity within the chicken gut microbiome revealed by metagenomics and culture.</title>
        <authorList>
            <person name="Gilroy R."/>
            <person name="Ravi A."/>
            <person name="Getino M."/>
            <person name="Pursley I."/>
            <person name="Horton D.L."/>
            <person name="Alikhan N.F."/>
            <person name="Baker D."/>
            <person name="Gharbi K."/>
            <person name="Hall N."/>
            <person name="Watson M."/>
            <person name="Adriaenssens E.M."/>
            <person name="Foster-Nyarko E."/>
            <person name="Jarju S."/>
            <person name="Secka A."/>
            <person name="Antonio M."/>
            <person name="Oren A."/>
            <person name="Chaudhuri R.R."/>
            <person name="La Ragione R."/>
            <person name="Hildebrand F."/>
            <person name="Pallen M.J."/>
        </authorList>
    </citation>
    <scope>NUCLEOTIDE SEQUENCE</scope>
    <source>
        <strain evidence="2">5790</strain>
    </source>
</reference>
<protein>
    <submittedName>
        <fullName evidence="2">Thioredoxin domain-containing protein</fullName>
    </submittedName>
</protein>
<dbReference type="Proteomes" id="UP000824162">
    <property type="component" value="Unassembled WGS sequence"/>
</dbReference>
<evidence type="ECO:0000259" key="1">
    <source>
        <dbReference type="Pfam" id="PF03190"/>
    </source>
</evidence>
<dbReference type="SUPFAM" id="SSF52833">
    <property type="entry name" value="Thioredoxin-like"/>
    <property type="match status" value="1"/>
</dbReference>
<dbReference type="Pfam" id="PF03190">
    <property type="entry name" value="Thioredox_DsbH"/>
    <property type="match status" value="1"/>
</dbReference>
<dbReference type="PANTHER" id="PTHR42899">
    <property type="entry name" value="SPERMATOGENESIS-ASSOCIATED PROTEIN 20"/>
    <property type="match status" value="1"/>
</dbReference>
<name>A0A9D1TM96_9FIRM</name>
<dbReference type="InterPro" id="IPR024705">
    <property type="entry name" value="Ssp411"/>
</dbReference>
<dbReference type="PANTHER" id="PTHR42899:SF1">
    <property type="entry name" value="SPERMATOGENESIS-ASSOCIATED PROTEIN 20"/>
    <property type="match status" value="1"/>
</dbReference>